<keyword evidence="6" id="KW-0732">Signal</keyword>
<feature type="compositionally biased region" description="Basic and acidic residues" evidence="8">
    <location>
        <begin position="32"/>
        <end position="43"/>
    </location>
</feature>
<organism evidence="9 10">
    <name type="scientific">Ziziphus jujuba var. spinosa</name>
    <dbReference type="NCBI Taxonomy" id="714518"/>
    <lineage>
        <taxon>Eukaryota</taxon>
        <taxon>Viridiplantae</taxon>
        <taxon>Streptophyta</taxon>
        <taxon>Embryophyta</taxon>
        <taxon>Tracheophyta</taxon>
        <taxon>Spermatophyta</taxon>
        <taxon>Magnoliopsida</taxon>
        <taxon>eudicotyledons</taxon>
        <taxon>Gunneridae</taxon>
        <taxon>Pentapetalae</taxon>
        <taxon>rosids</taxon>
        <taxon>fabids</taxon>
        <taxon>Rosales</taxon>
        <taxon>Rhamnaceae</taxon>
        <taxon>Paliureae</taxon>
        <taxon>Ziziphus</taxon>
    </lineage>
</organism>
<sequence length="91" mass="9962">MLLSLEPPFPSYPSGPYHTLISHEVVHIEGRHLKSRRSQEKKNTQSSGGAANHHVVSLHQEQTSSKPAEHVDDFRPTSPGHSPGVGHSVNN</sequence>
<dbReference type="InterPro" id="IPR033250">
    <property type="entry name" value="CEP"/>
</dbReference>
<dbReference type="PANTHER" id="PTHR33348">
    <property type="entry name" value="PRECURSOR OF CEP5"/>
    <property type="match status" value="1"/>
</dbReference>
<dbReference type="AlphaFoldDB" id="A0A978UYT4"/>
<proteinExistence type="inferred from homology"/>
<evidence type="ECO:0000256" key="8">
    <source>
        <dbReference type="SAM" id="MobiDB-lite"/>
    </source>
</evidence>
<dbReference type="GO" id="GO:1901371">
    <property type="term" value="P:regulation of leaf morphogenesis"/>
    <property type="evidence" value="ECO:0007669"/>
    <property type="project" value="TreeGrafter"/>
</dbReference>
<comment type="similarity">
    <text evidence="2">Belongs to the C-terminally encoded plant signaling peptide (CEP) family.</text>
</comment>
<protein>
    <submittedName>
        <fullName evidence="9">Uncharacterized protein</fullName>
    </submittedName>
</protein>
<reference evidence="9" key="1">
    <citation type="journal article" date="2021" name="Front. Plant Sci.">
        <title>Chromosome-Scale Genome Assembly for Chinese Sour Jujube and Insights Into Its Genome Evolution and Domestication Signature.</title>
        <authorList>
            <person name="Shen L.-Y."/>
            <person name="Luo H."/>
            <person name="Wang X.-L."/>
            <person name="Wang X.-M."/>
            <person name="Qiu X.-J."/>
            <person name="Liu H."/>
            <person name="Zhou S.-S."/>
            <person name="Jia K.-H."/>
            <person name="Nie S."/>
            <person name="Bao Y.-T."/>
            <person name="Zhang R.-G."/>
            <person name="Yun Q.-Z."/>
            <person name="Chai Y.-H."/>
            <person name="Lu J.-Y."/>
            <person name="Li Y."/>
            <person name="Zhao S.-W."/>
            <person name="Mao J.-F."/>
            <person name="Jia S.-G."/>
            <person name="Mao Y.-M."/>
        </authorList>
    </citation>
    <scope>NUCLEOTIDE SEQUENCE</scope>
    <source>
        <strain evidence="9">AT0</strain>
        <tissue evidence="9">Leaf</tissue>
    </source>
</reference>
<evidence type="ECO:0000256" key="3">
    <source>
        <dbReference type="ARBA" id="ARBA00022523"/>
    </source>
</evidence>
<dbReference type="Proteomes" id="UP000813462">
    <property type="component" value="Unassembled WGS sequence"/>
</dbReference>
<accession>A0A978UYT4</accession>
<dbReference type="GO" id="GO:1902025">
    <property type="term" value="P:nitrate import"/>
    <property type="evidence" value="ECO:0007669"/>
    <property type="project" value="TreeGrafter"/>
</dbReference>
<dbReference type="GO" id="GO:0048046">
    <property type="term" value="C:apoplast"/>
    <property type="evidence" value="ECO:0007669"/>
    <property type="project" value="UniProtKB-SubCell"/>
</dbReference>
<name>A0A978UYT4_ZIZJJ</name>
<comment type="caution">
    <text evidence="9">The sequence shown here is derived from an EMBL/GenBank/DDBJ whole genome shotgun (WGS) entry which is preliminary data.</text>
</comment>
<evidence type="ECO:0000256" key="7">
    <source>
        <dbReference type="ARBA" id="ARBA00023278"/>
    </source>
</evidence>
<dbReference type="PANTHER" id="PTHR33348:SF3">
    <property type="entry name" value="PRECURSOR OF CEP1"/>
    <property type="match status" value="1"/>
</dbReference>
<dbReference type="GO" id="GO:0005179">
    <property type="term" value="F:hormone activity"/>
    <property type="evidence" value="ECO:0007669"/>
    <property type="project" value="UniProtKB-KW"/>
</dbReference>
<evidence type="ECO:0000313" key="9">
    <source>
        <dbReference type="EMBL" id="KAH7520150.1"/>
    </source>
</evidence>
<dbReference type="GO" id="GO:0006995">
    <property type="term" value="P:cellular response to nitrogen starvation"/>
    <property type="evidence" value="ECO:0007669"/>
    <property type="project" value="UniProtKB-ARBA"/>
</dbReference>
<dbReference type="GO" id="GO:0048364">
    <property type="term" value="P:root development"/>
    <property type="evidence" value="ECO:0007669"/>
    <property type="project" value="InterPro"/>
</dbReference>
<evidence type="ECO:0000256" key="6">
    <source>
        <dbReference type="ARBA" id="ARBA00022729"/>
    </source>
</evidence>
<keyword evidence="3" id="KW-0052">Apoplast</keyword>
<keyword evidence="4" id="KW-0964">Secreted</keyword>
<dbReference type="EMBL" id="JAEACU010000008">
    <property type="protein sequence ID" value="KAH7520150.1"/>
    <property type="molecule type" value="Genomic_DNA"/>
</dbReference>
<dbReference type="GO" id="GO:2000280">
    <property type="term" value="P:regulation of root development"/>
    <property type="evidence" value="ECO:0007669"/>
    <property type="project" value="TreeGrafter"/>
</dbReference>
<keyword evidence="5" id="KW-0372">Hormone</keyword>
<gene>
    <name evidence="9" type="ORF">FEM48_Zijuj08G0113900</name>
</gene>
<keyword evidence="7" id="KW-0379">Hydroxylation</keyword>
<evidence type="ECO:0000256" key="5">
    <source>
        <dbReference type="ARBA" id="ARBA00022702"/>
    </source>
</evidence>
<evidence type="ECO:0000256" key="4">
    <source>
        <dbReference type="ARBA" id="ARBA00022525"/>
    </source>
</evidence>
<feature type="region of interest" description="Disordered" evidence="8">
    <location>
        <begin position="32"/>
        <end position="91"/>
    </location>
</feature>
<evidence type="ECO:0000256" key="2">
    <source>
        <dbReference type="ARBA" id="ARBA00008963"/>
    </source>
</evidence>
<comment type="subcellular location">
    <subcellularLocation>
        <location evidence="1">Secreted</location>
        <location evidence="1">Extracellular space</location>
        <location evidence="1">Apoplast</location>
    </subcellularLocation>
</comment>
<evidence type="ECO:0000256" key="1">
    <source>
        <dbReference type="ARBA" id="ARBA00004271"/>
    </source>
</evidence>
<evidence type="ECO:0000313" key="10">
    <source>
        <dbReference type="Proteomes" id="UP000813462"/>
    </source>
</evidence>